<evidence type="ECO:0000256" key="2">
    <source>
        <dbReference type="SAM" id="MobiDB-lite"/>
    </source>
</evidence>
<evidence type="ECO:0000259" key="3">
    <source>
        <dbReference type="PROSITE" id="PS50003"/>
    </source>
</evidence>
<name>A0AAD8EZ40_BIOPF</name>
<dbReference type="AlphaFoldDB" id="A0AAD8EZ40"/>
<evidence type="ECO:0000259" key="4">
    <source>
        <dbReference type="PROSITE" id="PS51444"/>
    </source>
</evidence>
<dbReference type="SMART" id="SM00233">
    <property type="entry name" value="PH"/>
    <property type="match status" value="1"/>
</dbReference>
<feature type="domain" description="PH" evidence="3">
    <location>
        <begin position="120"/>
        <end position="220"/>
    </location>
</feature>
<dbReference type="InterPro" id="IPR042201">
    <property type="entry name" value="FH2_Formin_sf"/>
</dbReference>
<accession>A0AAD8EZ40</accession>
<dbReference type="Gene3D" id="2.30.29.30">
    <property type="entry name" value="Pleckstrin-homology domain (PH domain)/Phosphotyrosine-binding domain (PTB)"/>
    <property type="match status" value="1"/>
</dbReference>
<dbReference type="InterPro" id="IPR015425">
    <property type="entry name" value="FH2_Formin"/>
</dbReference>
<dbReference type="SMART" id="SM00498">
    <property type="entry name" value="FH2"/>
    <property type="match status" value="1"/>
</dbReference>
<protein>
    <submittedName>
        <fullName evidence="5">Formin-A</fullName>
    </submittedName>
</protein>
<organism evidence="5 6">
    <name type="scientific">Biomphalaria pfeifferi</name>
    <name type="common">Bloodfluke planorb</name>
    <name type="synonym">Freshwater snail</name>
    <dbReference type="NCBI Taxonomy" id="112525"/>
    <lineage>
        <taxon>Eukaryota</taxon>
        <taxon>Metazoa</taxon>
        <taxon>Spiralia</taxon>
        <taxon>Lophotrochozoa</taxon>
        <taxon>Mollusca</taxon>
        <taxon>Gastropoda</taxon>
        <taxon>Heterobranchia</taxon>
        <taxon>Euthyneura</taxon>
        <taxon>Panpulmonata</taxon>
        <taxon>Hygrophila</taxon>
        <taxon>Lymnaeoidea</taxon>
        <taxon>Planorbidae</taxon>
        <taxon>Biomphalaria</taxon>
    </lineage>
</organism>
<dbReference type="Proteomes" id="UP001233172">
    <property type="component" value="Unassembled WGS sequence"/>
</dbReference>
<feature type="compositionally biased region" description="Low complexity" evidence="2">
    <location>
        <begin position="306"/>
        <end position="326"/>
    </location>
</feature>
<reference evidence="5" key="2">
    <citation type="submission" date="2023-04" db="EMBL/GenBank/DDBJ databases">
        <authorList>
            <person name="Bu L."/>
            <person name="Lu L."/>
            <person name="Laidemitt M.R."/>
            <person name="Zhang S.M."/>
            <person name="Mutuku M."/>
            <person name="Mkoji G."/>
            <person name="Steinauer M."/>
            <person name="Loker E.S."/>
        </authorList>
    </citation>
    <scope>NUCLEOTIDE SEQUENCE</scope>
    <source>
        <strain evidence="5">KasaAsao</strain>
        <tissue evidence="5">Whole Snail</tissue>
    </source>
</reference>
<feature type="region of interest" description="Disordered" evidence="2">
    <location>
        <begin position="402"/>
        <end position="450"/>
    </location>
</feature>
<dbReference type="Pfam" id="PF02181">
    <property type="entry name" value="FH2"/>
    <property type="match status" value="1"/>
</dbReference>
<keyword evidence="6" id="KW-1185">Reference proteome</keyword>
<feature type="domain" description="FH2" evidence="4">
    <location>
        <begin position="459"/>
        <end position="829"/>
    </location>
</feature>
<proteinExistence type="predicted"/>
<dbReference type="SUPFAM" id="SSF50729">
    <property type="entry name" value="PH domain-like"/>
    <property type="match status" value="1"/>
</dbReference>
<feature type="compositionally biased region" description="Pro residues" evidence="2">
    <location>
        <begin position="423"/>
        <end position="432"/>
    </location>
</feature>
<evidence type="ECO:0000256" key="1">
    <source>
        <dbReference type="SAM" id="Coils"/>
    </source>
</evidence>
<reference evidence="5" key="1">
    <citation type="journal article" date="2023" name="PLoS Negl. Trop. Dis.">
        <title>A genome sequence for Biomphalaria pfeifferi, the major vector snail for the human-infecting parasite Schistosoma mansoni.</title>
        <authorList>
            <person name="Bu L."/>
            <person name="Lu L."/>
            <person name="Laidemitt M.R."/>
            <person name="Zhang S.M."/>
            <person name="Mutuku M."/>
            <person name="Mkoji G."/>
            <person name="Steinauer M."/>
            <person name="Loker E.S."/>
        </authorList>
    </citation>
    <scope>NUCLEOTIDE SEQUENCE</scope>
    <source>
        <strain evidence="5">KasaAsao</strain>
    </source>
</reference>
<comment type="caution">
    <text evidence="5">The sequence shown here is derived from an EMBL/GenBank/DDBJ whole genome shotgun (WGS) entry which is preliminary data.</text>
</comment>
<dbReference type="InterPro" id="IPR051425">
    <property type="entry name" value="Formin_Homology"/>
</dbReference>
<dbReference type="InterPro" id="IPR001849">
    <property type="entry name" value="PH_domain"/>
</dbReference>
<gene>
    <name evidence="5" type="ORF">Bpfe_024689</name>
</gene>
<feature type="region of interest" description="Disordered" evidence="2">
    <location>
        <begin position="300"/>
        <end position="331"/>
    </location>
</feature>
<dbReference type="PROSITE" id="PS51444">
    <property type="entry name" value="FH2"/>
    <property type="match status" value="1"/>
</dbReference>
<evidence type="ECO:0000313" key="5">
    <source>
        <dbReference type="EMBL" id="KAK0045857.1"/>
    </source>
</evidence>
<dbReference type="PANTHER" id="PTHR45725:SF10">
    <property type="entry name" value="FH2 DOMAIN-CONTAINING PROTEIN"/>
    <property type="match status" value="1"/>
</dbReference>
<dbReference type="EMBL" id="JASAOG010000174">
    <property type="protein sequence ID" value="KAK0045857.1"/>
    <property type="molecule type" value="Genomic_DNA"/>
</dbReference>
<feature type="compositionally biased region" description="Pro residues" evidence="2">
    <location>
        <begin position="439"/>
        <end position="450"/>
    </location>
</feature>
<sequence length="829" mass="94559">MSHQICGKVHNFGIYRKGGKRCILQLDFPGRILLVIQKGHIKKSHNFNTLEHYDSEEGLHVSLKFKDSEFEFETDNSEEKYTICRLLGYVLQLGHGEDDESIDSGQGLSSIIDQPIEGAEVIKEGLLEKKGNTAITLWNKRRVKLTPGEFSYYKPGEELALNIVQLWQDHTKLKKHGQNGFSVTVRDRVYHFRVLSEYKVLHMTEIVRNEWFVAFEKALNHIPASSKLFDIQHNVTLNEQVEDSDEHIYDVTPDISPHLIASSRHPTNEVLDEKIYADKALPLPPKRSLHQSLDNLLFQHKDNKGSSSHHNSPSSVHSDISTQSSSSEDHIEADKLFPGSAAELRAKLARKGGKSSSLKAYRAQQDFHRLQLEENTLSSTKLKAFHISSNENDVMRQHVGPSPLSVSCDNLSTPSSSKTRIPNLPPPPPPPLHQGGTIPLPPLGGPPPPPPLMKDRMSMKQLHSQHVKLKQVHWVKVNSNQISDSIWKEAHDLTQKLDLSLLEEQFAIQEKKPVTVKTKPKKEKVMLVDAKRAQNLGILFCGLKLDNLTKLTEALHSITEVDTFSSDKIATLKRYQPNTEDKEMYKLYLNKSESLHPADRFMLELCEIPQLSIRLDLLLILWEFPNQFKSLEEEVNDLLMSCEEILSCSSLVTALEYLLAIGNYMNSMYNTKQLAQGFQLSSIEKILSVKSQDNNSTLCNYLVKQLKVNDPEVLDWPKLLPHVPKCTEYSMKAVGAEIDVMKNDLQKIKKTLKILRNNNSENKNDKKFIADVQTFIAEHDRNMEHLEARYHKVTEKYKQILIKFGESPKTQESMFTFISYFMDKFQQAL</sequence>
<evidence type="ECO:0000313" key="6">
    <source>
        <dbReference type="Proteomes" id="UP001233172"/>
    </source>
</evidence>
<feature type="compositionally biased region" description="Polar residues" evidence="2">
    <location>
        <begin position="404"/>
        <end position="420"/>
    </location>
</feature>
<dbReference type="Gene3D" id="1.20.58.2220">
    <property type="entry name" value="Formin, FH2 domain"/>
    <property type="match status" value="1"/>
</dbReference>
<dbReference type="InterPro" id="IPR011993">
    <property type="entry name" value="PH-like_dom_sf"/>
</dbReference>
<dbReference type="PANTHER" id="PTHR45725">
    <property type="entry name" value="FORMIN HOMOLOGY 2 FAMILY MEMBER"/>
    <property type="match status" value="1"/>
</dbReference>
<keyword evidence="1" id="KW-0175">Coiled coil</keyword>
<dbReference type="SUPFAM" id="SSF101447">
    <property type="entry name" value="Formin homology 2 domain (FH2 domain)"/>
    <property type="match status" value="1"/>
</dbReference>
<feature type="coiled-coil region" evidence="1">
    <location>
        <begin position="738"/>
        <end position="803"/>
    </location>
</feature>
<dbReference type="PROSITE" id="PS50003">
    <property type="entry name" value="PH_DOMAIN"/>
    <property type="match status" value="1"/>
</dbReference>